<accession>A0A0T6BE58</accession>
<organism evidence="10 11">
    <name type="scientific">Oryctes borbonicus</name>
    <dbReference type="NCBI Taxonomy" id="1629725"/>
    <lineage>
        <taxon>Eukaryota</taxon>
        <taxon>Metazoa</taxon>
        <taxon>Ecdysozoa</taxon>
        <taxon>Arthropoda</taxon>
        <taxon>Hexapoda</taxon>
        <taxon>Insecta</taxon>
        <taxon>Pterygota</taxon>
        <taxon>Neoptera</taxon>
        <taxon>Endopterygota</taxon>
        <taxon>Coleoptera</taxon>
        <taxon>Polyphaga</taxon>
        <taxon>Scarabaeiformia</taxon>
        <taxon>Scarabaeidae</taxon>
        <taxon>Dynastinae</taxon>
        <taxon>Oryctes</taxon>
    </lineage>
</organism>
<evidence type="ECO:0000259" key="9">
    <source>
        <dbReference type="PROSITE" id="PS50157"/>
    </source>
</evidence>
<dbReference type="Gene3D" id="3.30.160.60">
    <property type="entry name" value="Classic Zinc Finger"/>
    <property type="match status" value="1"/>
</dbReference>
<dbReference type="GO" id="GO:0000978">
    <property type="term" value="F:RNA polymerase II cis-regulatory region sequence-specific DNA binding"/>
    <property type="evidence" value="ECO:0007669"/>
    <property type="project" value="TreeGrafter"/>
</dbReference>
<evidence type="ECO:0000256" key="3">
    <source>
        <dbReference type="ARBA" id="ARBA00022737"/>
    </source>
</evidence>
<feature type="domain" description="C2H2-type" evidence="9">
    <location>
        <begin position="82"/>
        <end position="109"/>
    </location>
</feature>
<dbReference type="SUPFAM" id="SSF57667">
    <property type="entry name" value="beta-beta-alpha zinc fingers"/>
    <property type="match status" value="1"/>
</dbReference>
<keyword evidence="6" id="KW-0238">DNA-binding</keyword>
<feature type="domain" description="C2H2-type" evidence="9">
    <location>
        <begin position="53"/>
        <end position="80"/>
    </location>
</feature>
<evidence type="ECO:0000256" key="7">
    <source>
        <dbReference type="ARBA" id="ARBA00023242"/>
    </source>
</evidence>
<name>A0A0T6BE58_9SCAR</name>
<dbReference type="InterPro" id="IPR013087">
    <property type="entry name" value="Znf_C2H2_type"/>
</dbReference>
<dbReference type="GO" id="GO:0000981">
    <property type="term" value="F:DNA-binding transcription factor activity, RNA polymerase II-specific"/>
    <property type="evidence" value="ECO:0007669"/>
    <property type="project" value="TreeGrafter"/>
</dbReference>
<dbReference type="GO" id="GO:0005634">
    <property type="term" value="C:nucleus"/>
    <property type="evidence" value="ECO:0007669"/>
    <property type="project" value="UniProtKB-SubCell"/>
</dbReference>
<keyword evidence="4 8" id="KW-0863">Zinc-finger</keyword>
<dbReference type="InterPro" id="IPR051574">
    <property type="entry name" value="ZnF_E-box_Homeobox"/>
</dbReference>
<dbReference type="FunFam" id="3.30.160.60:FF:000100">
    <property type="entry name" value="Zinc finger 45-like"/>
    <property type="match status" value="1"/>
</dbReference>
<keyword evidence="5" id="KW-0862">Zinc</keyword>
<dbReference type="Pfam" id="PF00096">
    <property type="entry name" value="zf-C2H2"/>
    <property type="match status" value="2"/>
</dbReference>
<evidence type="ECO:0000313" key="10">
    <source>
        <dbReference type="EMBL" id="KRT85483.1"/>
    </source>
</evidence>
<dbReference type="Proteomes" id="UP000051574">
    <property type="component" value="Unassembled WGS sequence"/>
</dbReference>
<comment type="caution">
    <text evidence="10">The sequence shown here is derived from an EMBL/GenBank/DDBJ whole genome shotgun (WGS) entry which is preliminary data.</text>
</comment>
<proteinExistence type="predicted"/>
<evidence type="ECO:0000256" key="2">
    <source>
        <dbReference type="ARBA" id="ARBA00022723"/>
    </source>
</evidence>
<evidence type="ECO:0000256" key="5">
    <source>
        <dbReference type="ARBA" id="ARBA00022833"/>
    </source>
</evidence>
<keyword evidence="3" id="KW-0677">Repeat</keyword>
<evidence type="ECO:0000256" key="8">
    <source>
        <dbReference type="PROSITE-ProRule" id="PRU00042"/>
    </source>
</evidence>
<dbReference type="PROSITE" id="PS50157">
    <property type="entry name" value="ZINC_FINGER_C2H2_2"/>
    <property type="match status" value="2"/>
</dbReference>
<protein>
    <submittedName>
        <fullName evidence="10">Zinc finger protein</fullName>
    </submittedName>
</protein>
<reference evidence="10 11" key="1">
    <citation type="submission" date="2015-09" db="EMBL/GenBank/DDBJ databases">
        <title>Draft genome of the scarab beetle Oryctes borbonicus.</title>
        <authorList>
            <person name="Meyer J.M."/>
            <person name="Markov G.V."/>
            <person name="Baskaran P."/>
            <person name="Herrmann M."/>
            <person name="Sommer R.J."/>
            <person name="Roedelsperger C."/>
        </authorList>
    </citation>
    <scope>NUCLEOTIDE SEQUENCE [LARGE SCALE GENOMIC DNA]</scope>
    <source>
        <strain evidence="10">OB123</strain>
        <tissue evidence="10">Whole animal</tissue>
    </source>
</reference>
<dbReference type="PANTHER" id="PTHR24391">
    <property type="entry name" value="HISTONE H4 TRANSCRIPTION FACTOR-RELATED"/>
    <property type="match status" value="1"/>
</dbReference>
<evidence type="ECO:0000256" key="6">
    <source>
        <dbReference type="ARBA" id="ARBA00023125"/>
    </source>
</evidence>
<evidence type="ECO:0000256" key="4">
    <source>
        <dbReference type="ARBA" id="ARBA00022771"/>
    </source>
</evidence>
<keyword evidence="2" id="KW-0479">Metal-binding</keyword>
<dbReference type="AlphaFoldDB" id="A0A0T6BE58"/>
<comment type="subcellular location">
    <subcellularLocation>
        <location evidence="1">Nucleus</location>
    </subcellularLocation>
</comment>
<evidence type="ECO:0000256" key="1">
    <source>
        <dbReference type="ARBA" id="ARBA00004123"/>
    </source>
</evidence>
<dbReference type="GO" id="GO:0008270">
    <property type="term" value="F:zinc ion binding"/>
    <property type="evidence" value="ECO:0007669"/>
    <property type="project" value="UniProtKB-KW"/>
</dbReference>
<keyword evidence="11" id="KW-1185">Reference proteome</keyword>
<keyword evidence="7" id="KW-0539">Nucleus</keyword>
<dbReference type="OrthoDB" id="10004641at2759"/>
<dbReference type="InterPro" id="IPR036236">
    <property type="entry name" value="Znf_C2H2_sf"/>
</dbReference>
<sequence>MECLELLCTDFAKLMVQRKKLLGRNCLKHFNSIMVVLGLTSSGITEEGYERPYYCESCGKSYKKRSSLSRHKSRECSVFPKYACPICHKRFKHTHHVTRHQPTCKGQPRNRY</sequence>
<evidence type="ECO:0000313" key="11">
    <source>
        <dbReference type="Proteomes" id="UP000051574"/>
    </source>
</evidence>
<dbReference type="PANTHER" id="PTHR24391:SF27">
    <property type="entry name" value="ZINC FINGER PROTEIN 1"/>
    <property type="match status" value="1"/>
</dbReference>
<dbReference type="GO" id="GO:0045892">
    <property type="term" value="P:negative regulation of DNA-templated transcription"/>
    <property type="evidence" value="ECO:0007669"/>
    <property type="project" value="UniProtKB-ARBA"/>
</dbReference>
<dbReference type="EMBL" id="LJIG01001457">
    <property type="protein sequence ID" value="KRT85483.1"/>
    <property type="molecule type" value="Genomic_DNA"/>
</dbReference>
<gene>
    <name evidence="10" type="ORF">AMK59_2063</name>
</gene>